<dbReference type="GeneID" id="106764497"/>
<dbReference type="PANTHER" id="PTHR37758:SF1">
    <property type="entry name" value="OS03G0334300 PROTEIN"/>
    <property type="match status" value="1"/>
</dbReference>
<organism evidence="1 2">
    <name type="scientific">Vigna radiata var. radiata</name>
    <name type="common">Mung bean</name>
    <name type="synonym">Phaseolus aureus</name>
    <dbReference type="NCBI Taxonomy" id="3916"/>
    <lineage>
        <taxon>Eukaryota</taxon>
        <taxon>Viridiplantae</taxon>
        <taxon>Streptophyta</taxon>
        <taxon>Embryophyta</taxon>
        <taxon>Tracheophyta</taxon>
        <taxon>Spermatophyta</taxon>
        <taxon>Magnoliopsida</taxon>
        <taxon>eudicotyledons</taxon>
        <taxon>Gunneridae</taxon>
        <taxon>Pentapetalae</taxon>
        <taxon>rosids</taxon>
        <taxon>fabids</taxon>
        <taxon>Fabales</taxon>
        <taxon>Fabaceae</taxon>
        <taxon>Papilionoideae</taxon>
        <taxon>50 kb inversion clade</taxon>
        <taxon>NPAAA clade</taxon>
        <taxon>indigoferoid/millettioid clade</taxon>
        <taxon>Phaseoleae</taxon>
        <taxon>Vigna</taxon>
    </lineage>
</organism>
<accession>A0A1S3UE08</accession>
<dbReference type="PANTHER" id="PTHR37758">
    <property type="entry name" value="OS03G0334300 PROTEIN"/>
    <property type="match status" value="1"/>
</dbReference>
<dbReference type="Proteomes" id="UP000087766">
    <property type="component" value="Chromosome 6"/>
</dbReference>
<gene>
    <name evidence="2" type="primary">LOC106764497</name>
</gene>
<sequence>MIGSLYVADSLKIFSLSMSNAYNPAIPCQTLVSLNKVTPPSVTMARGLSFNVSTSSQSHASFVVQRKNNNNGDNGFVVGCAKWGLQREVEDEMKPHEDDDKGRNGMTRFRHKCGEREGIVELLECLEREAIMGEDVGKDPTDYNRRAKIFDRSSQVFQALKKHNSDGFPQESS</sequence>
<dbReference type="AlphaFoldDB" id="A0A1S3UE08"/>
<protein>
    <submittedName>
        <fullName evidence="2">Uncharacterized protein LOC106764497</fullName>
    </submittedName>
</protein>
<dbReference type="KEGG" id="vra:106764497"/>
<evidence type="ECO:0000313" key="2">
    <source>
        <dbReference type="RefSeq" id="XP_014504263.1"/>
    </source>
</evidence>
<proteinExistence type="predicted"/>
<keyword evidence="1" id="KW-1185">Reference proteome</keyword>
<evidence type="ECO:0000313" key="1">
    <source>
        <dbReference type="Proteomes" id="UP000087766"/>
    </source>
</evidence>
<reference evidence="1" key="1">
    <citation type="journal article" date="2014" name="Nat. Commun.">
        <title>Genome sequence of mungbean and insights into evolution within Vigna species.</title>
        <authorList>
            <person name="Kang Y.J."/>
            <person name="Kim S.K."/>
            <person name="Kim M.Y."/>
            <person name="Lestari P."/>
            <person name="Kim K.H."/>
            <person name="Ha B.K."/>
            <person name="Jun T.H."/>
            <person name="Hwang W.J."/>
            <person name="Lee T."/>
            <person name="Lee J."/>
            <person name="Shim S."/>
            <person name="Yoon M.Y."/>
            <person name="Jang Y.E."/>
            <person name="Han K.S."/>
            <person name="Taeprayoon P."/>
            <person name="Yoon N."/>
            <person name="Somta P."/>
            <person name="Tanya P."/>
            <person name="Kim K.S."/>
            <person name="Gwag J.G."/>
            <person name="Moon J.K."/>
            <person name="Lee Y.H."/>
            <person name="Park B.S."/>
            <person name="Bombarely A."/>
            <person name="Doyle J.J."/>
            <person name="Jackson S.A."/>
            <person name="Schafleitner R."/>
            <person name="Srinives P."/>
            <person name="Varshney R.K."/>
            <person name="Lee S.H."/>
        </authorList>
    </citation>
    <scope>NUCLEOTIDE SEQUENCE [LARGE SCALE GENOMIC DNA]</scope>
    <source>
        <strain evidence="1">cv. VC1973A</strain>
    </source>
</reference>
<name>A0A1S3UE08_VIGRR</name>
<dbReference type="OrthoDB" id="1576084at2759"/>
<reference evidence="2" key="2">
    <citation type="submission" date="2025-08" db="UniProtKB">
        <authorList>
            <consortium name="RefSeq"/>
        </authorList>
    </citation>
    <scope>IDENTIFICATION</scope>
    <source>
        <tissue evidence="2">Leaf</tissue>
    </source>
</reference>
<dbReference type="RefSeq" id="XP_014504263.1">
    <property type="nucleotide sequence ID" value="XM_014648777.2"/>
</dbReference>
<dbReference type="GO" id="GO:0009507">
    <property type="term" value="C:chloroplast"/>
    <property type="evidence" value="ECO:0007669"/>
    <property type="project" value="TreeGrafter"/>
</dbReference>